<evidence type="ECO:0000256" key="9">
    <source>
        <dbReference type="ARBA" id="ARBA00022848"/>
    </source>
</evidence>
<accession>A0A6P4JLQ6</accession>
<dbReference type="PRINTS" id="PR00385">
    <property type="entry name" value="P450"/>
</dbReference>
<dbReference type="OrthoDB" id="2789670at2759"/>
<comment type="subcellular location">
    <subcellularLocation>
        <location evidence="4">Endoplasmic reticulum membrane</location>
        <topology evidence="4">Peripheral membrane protein</topology>
    </subcellularLocation>
    <subcellularLocation>
        <location evidence="3">Microsome membrane</location>
        <topology evidence="3">Peripheral membrane protein</topology>
    </subcellularLocation>
</comment>
<evidence type="ECO:0000256" key="1">
    <source>
        <dbReference type="ARBA" id="ARBA00001971"/>
    </source>
</evidence>
<feature type="transmembrane region" description="Helical" evidence="14">
    <location>
        <begin position="6"/>
        <end position="27"/>
    </location>
</feature>
<evidence type="ECO:0000256" key="8">
    <source>
        <dbReference type="ARBA" id="ARBA00022824"/>
    </source>
</evidence>
<dbReference type="PROSITE" id="PS00086">
    <property type="entry name" value="CYTOCHROME_P450"/>
    <property type="match status" value="2"/>
</dbReference>
<evidence type="ECO:0000256" key="5">
    <source>
        <dbReference type="ARBA" id="ARBA00010617"/>
    </source>
</evidence>
<proteinExistence type="inferred from homology"/>
<keyword evidence="13 14" id="KW-0472">Membrane</keyword>
<evidence type="ECO:0000256" key="4">
    <source>
        <dbReference type="ARBA" id="ARBA00004406"/>
    </source>
</evidence>
<protein>
    <recommendedName>
        <fullName evidence="17">Cytochrome P450 28a5</fullName>
    </recommendedName>
</protein>
<dbReference type="GO" id="GO:0004497">
    <property type="term" value="F:monooxygenase activity"/>
    <property type="evidence" value="ECO:0007669"/>
    <property type="project" value="UniProtKB-KW"/>
</dbReference>
<dbReference type="Gene3D" id="1.10.630.10">
    <property type="entry name" value="Cytochrome P450"/>
    <property type="match status" value="2"/>
</dbReference>
<evidence type="ECO:0000256" key="14">
    <source>
        <dbReference type="SAM" id="Phobius"/>
    </source>
</evidence>
<dbReference type="GO" id="GO:0016705">
    <property type="term" value="F:oxidoreductase activity, acting on paired donors, with incorporation or reduction of molecular oxygen"/>
    <property type="evidence" value="ECO:0007669"/>
    <property type="project" value="InterPro"/>
</dbReference>
<comment type="cofactor">
    <cofactor evidence="1">
        <name>heme</name>
        <dbReference type="ChEBI" id="CHEBI:30413"/>
    </cofactor>
</comment>
<dbReference type="PANTHER" id="PTHR24292">
    <property type="entry name" value="CYTOCHROME P450"/>
    <property type="match status" value="1"/>
</dbReference>
<dbReference type="Proteomes" id="UP001652661">
    <property type="component" value="Chromosome 2R"/>
</dbReference>
<evidence type="ECO:0000313" key="15">
    <source>
        <dbReference type="Proteomes" id="UP001652661"/>
    </source>
</evidence>
<dbReference type="GeneID" id="108084058"/>
<keyword evidence="15" id="KW-1185">Reference proteome</keyword>
<keyword evidence="7" id="KW-0479">Metal-binding</keyword>
<dbReference type="SUPFAM" id="SSF48264">
    <property type="entry name" value="Cytochrome P450"/>
    <property type="match status" value="2"/>
</dbReference>
<dbReference type="PANTHER" id="PTHR24292:SF84">
    <property type="entry name" value="CYTOCHROME P450 28A5-RELATED"/>
    <property type="match status" value="1"/>
</dbReference>
<organism evidence="15 16">
    <name type="scientific">Drosophila kikkawai</name>
    <name type="common">Fruit fly</name>
    <dbReference type="NCBI Taxonomy" id="30033"/>
    <lineage>
        <taxon>Eukaryota</taxon>
        <taxon>Metazoa</taxon>
        <taxon>Ecdysozoa</taxon>
        <taxon>Arthropoda</taxon>
        <taxon>Hexapoda</taxon>
        <taxon>Insecta</taxon>
        <taxon>Pterygota</taxon>
        <taxon>Neoptera</taxon>
        <taxon>Endopterygota</taxon>
        <taxon>Diptera</taxon>
        <taxon>Brachycera</taxon>
        <taxon>Muscomorpha</taxon>
        <taxon>Ephydroidea</taxon>
        <taxon>Drosophilidae</taxon>
        <taxon>Drosophila</taxon>
        <taxon>Sophophora</taxon>
    </lineage>
</organism>
<keyword evidence="12" id="KW-0503">Monooxygenase</keyword>
<evidence type="ECO:0000256" key="3">
    <source>
        <dbReference type="ARBA" id="ARBA00004174"/>
    </source>
</evidence>
<evidence type="ECO:0000256" key="12">
    <source>
        <dbReference type="ARBA" id="ARBA00023033"/>
    </source>
</evidence>
<gene>
    <name evidence="16" type="primary">LOC108084058</name>
</gene>
<comment type="function">
    <text evidence="2">May be involved in the metabolism of insect hormones and in the breakdown of synthetic insecticides.</text>
</comment>
<name>A0A6P4JLQ6_DROKI</name>
<keyword evidence="8" id="KW-0256">Endoplasmic reticulum</keyword>
<keyword evidence="11" id="KW-0408">Iron</keyword>
<keyword evidence="9" id="KW-0492">Microsome</keyword>
<dbReference type="InterPro" id="IPR002403">
    <property type="entry name" value="Cyt_P450_E_grp-IV"/>
</dbReference>
<evidence type="ECO:0000256" key="10">
    <source>
        <dbReference type="ARBA" id="ARBA00023002"/>
    </source>
</evidence>
<evidence type="ECO:0000313" key="16">
    <source>
        <dbReference type="RefSeq" id="XP_017035569.2"/>
    </source>
</evidence>
<dbReference type="InterPro" id="IPR036396">
    <property type="entry name" value="Cyt_P450_sf"/>
</dbReference>
<dbReference type="AlphaFoldDB" id="A0A6P4JLQ6"/>
<evidence type="ECO:0000256" key="6">
    <source>
        <dbReference type="ARBA" id="ARBA00022617"/>
    </source>
</evidence>
<keyword evidence="14" id="KW-1133">Transmembrane helix</keyword>
<evidence type="ECO:0000256" key="11">
    <source>
        <dbReference type="ARBA" id="ARBA00023004"/>
    </source>
</evidence>
<reference evidence="16" key="2">
    <citation type="submission" date="2025-08" db="UniProtKB">
        <authorList>
            <consortium name="RefSeq"/>
        </authorList>
    </citation>
    <scope>IDENTIFICATION</scope>
    <source>
        <strain evidence="16">14028-0561.14</strain>
        <tissue evidence="16">Whole fly</tissue>
    </source>
</reference>
<keyword evidence="14" id="KW-0812">Transmembrane</keyword>
<evidence type="ECO:0000256" key="2">
    <source>
        <dbReference type="ARBA" id="ARBA00003690"/>
    </source>
</evidence>
<dbReference type="GO" id="GO:0020037">
    <property type="term" value="F:heme binding"/>
    <property type="evidence" value="ECO:0007669"/>
    <property type="project" value="InterPro"/>
</dbReference>
<feature type="transmembrane region" description="Helical" evidence="14">
    <location>
        <begin position="758"/>
        <end position="779"/>
    </location>
</feature>
<sequence>MILVTLALGLIVAGLLYLSMIWNFNYWRKRRVPGPKPKTFTGNYPNLYTMKRNMIYDLNDIYVEYKNKYDAVGIFSGRVPQLLVISPELAHRVFVTNFKNFHDNEMSKLTDEKSDFILSNNPFSLTGEKWKQRRADITPGLTNSRIKSVYPVTNKVCQQMTEWVKKQIRLGSPEGIHAKDLSLCFTSEMVTDCVLGLSAESFSDKPTPIKAHIKDLFNPHWTFLMLFALVNTFPSLGHLIKLRMVPHHVERFFLGLMATAVKSRKSQQATGRFQRTDFLDYLLQLGEKRNLDTRHLLAHTMTFLLDGFETVAAVLSHMLLLLGRDEVVQQRLREEILPHIQDESIPYDKLNDLPYLDACLNESIRLFPPGFMTSKLCTESIELPNKDGPHFTVDKGTVIVIPHSCHMMDEEYFPDPKAFNPKRFMEPDAAKTFRERGIFMGFGDGPRICLGMRFAQSQIKAAIVELVSQFNIKVNPKTRKDNLYDPSLFLASLNGGIWLDMDARQAKLAASISRKNLAVAYHRRSLEFAVNGDRFTWKKMILITLALGLTVTGLLYLSMIWNFNYWRKRRVPGPKPKIFTGNYPNLYTMKRNMIYDLNDIYKEYKNKYDAVGIFSGRVPQLLVVSPELAHRVFVTNFKNFQDNALSRLTDEKTDFLISNNPFSLSGERWKQRRADISPGMTSVRIKSVYPVTNKVCRQMTEWLKKQIRLGSPEGINANDFTRRFSSEMVTDCVLGLSSESFTDKPTPVMANVKDLVNLHWTVMALFALVNTFPSLSYLIKLRFVPHRVEQFFTELMATAVQSRKAQLGTGDFQRADFLDYLMQLGEKRNLDTRHLLAHTMVFLLDGLETVASVISHMLLSLGRNELVQERLREEILAHMQDGHIPFDKLNDLPYLDACLNESIRLFPPGFMTSKLCTEPIELPNKDGPNFTVEKGTVLVIPHYSHMMDEEYFPDPLAYKPERFMEPDAAKNLRDSGVFMAFGDGPRMCLGMRFATAQVKAAIVELISKFNVKVNPKTRKDNLLDPALILANLSGGVWLDMEVRQ</sequence>
<keyword evidence="6" id="KW-0349">Heme</keyword>
<reference evidence="15" key="1">
    <citation type="submission" date="2025-05" db="UniProtKB">
        <authorList>
            <consortium name="RefSeq"/>
        </authorList>
    </citation>
    <scope>NUCLEOTIDE SEQUENCE [LARGE SCALE GENOMIC DNA]</scope>
    <source>
        <strain evidence="15">14028-0561.14</strain>
    </source>
</reference>
<dbReference type="InterPro" id="IPR017972">
    <property type="entry name" value="Cyt_P450_CS"/>
</dbReference>
<dbReference type="RefSeq" id="XP_017035569.2">
    <property type="nucleotide sequence ID" value="XM_017180080.3"/>
</dbReference>
<keyword evidence="10" id="KW-0560">Oxidoreductase</keyword>
<dbReference type="GO" id="GO:0005789">
    <property type="term" value="C:endoplasmic reticulum membrane"/>
    <property type="evidence" value="ECO:0007669"/>
    <property type="project" value="UniProtKB-SubCell"/>
</dbReference>
<dbReference type="PRINTS" id="PR00465">
    <property type="entry name" value="EP450IV"/>
</dbReference>
<dbReference type="Pfam" id="PF00067">
    <property type="entry name" value="p450"/>
    <property type="match status" value="2"/>
</dbReference>
<comment type="similarity">
    <text evidence="5">Belongs to the cytochrome P450 family.</text>
</comment>
<dbReference type="InterPro" id="IPR001128">
    <property type="entry name" value="Cyt_P450"/>
</dbReference>
<dbReference type="GO" id="GO:0005506">
    <property type="term" value="F:iron ion binding"/>
    <property type="evidence" value="ECO:0007669"/>
    <property type="project" value="InterPro"/>
</dbReference>
<evidence type="ECO:0000256" key="7">
    <source>
        <dbReference type="ARBA" id="ARBA00022723"/>
    </source>
</evidence>
<dbReference type="CDD" id="cd11056">
    <property type="entry name" value="CYP6-like"/>
    <property type="match status" value="2"/>
</dbReference>
<feature type="transmembrane region" description="Helical" evidence="14">
    <location>
        <begin position="541"/>
        <end position="561"/>
    </location>
</feature>
<dbReference type="InterPro" id="IPR050476">
    <property type="entry name" value="Insect_CytP450_Detox"/>
</dbReference>
<evidence type="ECO:0000256" key="13">
    <source>
        <dbReference type="ARBA" id="ARBA00023136"/>
    </source>
</evidence>
<evidence type="ECO:0008006" key="17">
    <source>
        <dbReference type="Google" id="ProtNLM"/>
    </source>
</evidence>